<gene>
    <name evidence="4" type="ORF">GJ744_011114</name>
</gene>
<evidence type="ECO:0000256" key="2">
    <source>
        <dbReference type="ARBA" id="ARBA00022840"/>
    </source>
</evidence>
<dbReference type="InterPro" id="IPR027417">
    <property type="entry name" value="P-loop_NTPase"/>
</dbReference>
<reference evidence="4" key="1">
    <citation type="submission" date="2020-02" db="EMBL/GenBank/DDBJ databases">
        <authorList>
            <person name="Palmer J.M."/>
        </authorList>
    </citation>
    <scope>NUCLEOTIDE SEQUENCE</scope>
    <source>
        <strain evidence="4">EPUS1.4</strain>
        <tissue evidence="4">Thallus</tissue>
    </source>
</reference>
<keyword evidence="5" id="KW-1185">Reference proteome</keyword>
<dbReference type="OrthoDB" id="5857104at2759"/>
<dbReference type="GO" id="GO:0005524">
    <property type="term" value="F:ATP binding"/>
    <property type="evidence" value="ECO:0007669"/>
    <property type="project" value="InterPro"/>
</dbReference>
<dbReference type="EMBL" id="JAACFV010000077">
    <property type="protein sequence ID" value="KAF7506983.1"/>
    <property type="molecule type" value="Genomic_DNA"/>
</dbReference>
<evidence type="ECO:0000256" key="1">
    <source>
        <dbReference type="ARBA" id="ARBA00022741"/>
    </source>
</evidence>
<comment type="caution">
    <text evidence="4">The sequence shown here is derived from an EMBL/GenBank/DDBJ whole genome shotgun (WGS) entry which is preliminary data.</text>
</comment>
<protein>
    <recommendedName>
        <fullName evidence="3">SNF2 N-terminal domain-containing protein</fullName>
    </recommendedName>
</protein>
<name>A0A8H7E3P6_9EURO</name>
<evidence type="ECO:0000313" key="5">
    <source>
        <dbReference type="Proteomes" id="UP000606974"/>
    </source>
</evidence>
<dbReference type="AlphaFoldDB" id="A0A8H7E3P6"/>
<dbReference type="PANTHER" id="PTHR10799">
    <property type="entry name" value="SNF2/RAD54 HELICASE FAMILY"/>
    <property type="match status" value="1"/>
</dbReference>
<keyword evidence="1" id="KW-0547">Nucleotide-binding</keyword>
<dbReference type="Proteomes" id="UP000606974">
    <property type="component" value="Unassembled WGS sequence"/>
</dbReference>
<evidence type="ECO:0000313" key="4">
    <source>
        <dbReference type="EMBL" id="KAF7506983.1"/>
    </source>
</evidence>
<dbReference type="InterPro" id="IPR038718">
    <property type="entry name" value="SNF2-like_sf"/>
</dbReference>
<dbReference type="InterPro" id="IPR000330">
    <property type="entry name" value="SNF2_N"/>
</dbReference>
<dbReference type="Pfam" id="PF00176">
    <property type="entry name" value="SNF2-rel_dom"/>
    <property type="match status" value="1"/>
</dbReference>
<dbReference type="Gene3D" id="3.40.50.10810">
    <property type="entry name" value="Tandem AAA-ATPase domain"/>
    <property type="match status" value="1"/>
</dbReference>
<sequence length="64" mass="6938">MGLGKTVQTISFLATIKSKGASGPNLIVTPAAFSAQWFKAIGDWVDANIFKMIFYQGDGRFVKP</sequence>
<accession>A0A8H7E3P6</accession>
<evidence type="ECO:0000259" key="3">
    <source>
        <dbReference type="Pfam" id="PF00176"/>
    </source>
</evidence>
<feature type="domain" description="SNF2 N-terminal" evidence="3">
    <location>
        <begin position="1"/>
        <end position="59"/>
    </location>
</feature>
<proteinExistence type="predicted"/>
<dbReference type="SUPFAM" id="SSF52540">
    <property type="entry name" value="P-loop containing nucleoside triphosphate hydrolases"/>
    <property type="match status" value="1"/>
</dbReference>
<organism evidence="4 5">
    <name type="scientific">Endocarpon pusillum</name>
    <dbReference type="NCBI Taxonomy" id="364733"/>
    <lineage>
        <taxon>Eukaryota</taxon>
        <taxon>Fungi</taxon>
        <taxon>Dikarya</taxon>
        <taxon>Ascomycota</taxon>
        <taxon>Pezizomycotina</taxon>
        <taxon>Eurotiomycetes</taxon>
        <taxon>Chaetothyriomycetidae</taxon>
        <taxon>Verrucariales</taxon>
        <taxon>Verrucariaceae</taxon>
        <taxon>Endocarpon</taxon>
    </lineage>
</organism>
<keyword evidence="2" id="KW-0067">ATP-binding</keyword>